<dbReference type="EMBL" id="WHPF01000001">
    <property type="protein sequence ID" value="NNV53959.1"/>
    <property type="molecule type" value="Genomic_DNA"/>
</dbReference>
<dbReference type="RefSeq" id="WP_171605874.1">
    <property type="nucleotide sequence ID" value="NZ_WHPF01000001.1"/>
</dbReference>
<evidence type="ECO:0000313" key="1">
    <source>
        <dbReference type="EMBL" id="NNV53959.1"/>
    </source>
</evidence>
<protein>
    <recommendedName>
        <fullName evidence="3">SIR2-like domain-containing protein</fullName>
    </recommendedName>
</protein>
<organism evidence="1 2">
    <name type="scientific">Limnovirga soli</name>
    <dbReference type="NCBI Taxonomy" id="2656915"/>
    <lineage>
        <taxon>Bacteria</taxon>
        <taxon>Pseudomonadati</taxon>
        <taxon>Bacteroidota</taxon>
        <taxon>Chitinophagia</taxon>
        <taxon>Chitinophagales</taxon>
        <taxon>Chitinophagaceae</taxon>
        <taxon>Limnovirga</taxon>
    </lineage>
</organism>
<accession>A0A8J8JSU2</accession>
<reference evidence="1" key="1">
    <citation type="submission" date="2019-10" db="EMBL/GenBank/DDBJ databases">
        <title>Draft genome sequence of Panacibacter sp. KCS-6.</title>
        <authorList>
            <person name="Yim K.J."/>
        </authorList>
    </citation>
    <scope>NUCLEOTIDE SEQUENCE</scope>
    <source>
        <strain evidence="1">KCS-6</strain>
    </source>
</reference>
<dbReference type="AlphaFoldDB" id="A0A8J8JSU2"/>
<keyword evidence="2" id="KW-1185">Reference proteome</keyword>
<dbReference type="Proteomes" id="UP000598971">
    <property type="component" value="Unassembled WGS sequence"/>
</dbReference>
<sequence length="335" mass="38983">MEKYRTSPFNITYYLGAGASAEALPVVNTLPKNFRLLSKKIEKDADLENDNKNYRDKQIKSLINLADKAEQFGTIDTYAKYLHLKDRMSLLNLKETLSFYFLYEQLLNNCFDKRALIFLTTILQYDKIFPPNIKIITWNYDFQIQIAAKHFVKEEFENTRTGAKHLPPLIEYHPSLGHTSTSINEQCSLVHLNGIAGAYNTTAQNWSINDHIFRKSKPENLNDLLTHIHETRYANALMKFGWEEKVEDSLAVKHAKKIMAETDILVVIGYTFPFFNREIDKEVFSGFKANSKHKKIYYQDKTKTGDFLKNQFELSADIQIKSTNDVYNYFIPLEL</sequence>
<proteinExistence type="predicted"/>
<evidence type="ECO:0000313" key="2">
    <source>
        <dbReference type="Proteomes" id="UP000598971"/>
    </source>
</evidence>
<comment type="caution">
    <text evidence="1">The sequence shown here is derived from an EMBL/GenBank/DDBJ whole genome shotgun (WGS) entry which is preliminary data.</text>
</comment>
<gene>
    <name evidence="1" type="ORF">GD597_00720</name>
</gene>
<evidence type="ECO:0008006" key="3">
    <source>
        <dbReference type="Google" id="ProtNLM"/>
    </source>
</evidence>
<name>A0A8J8JSU2_9BACT</name>